<dbReference type="Proteomes" id="UP000003781">
    <property type="component" value="Unassembled WGS sequence"/>
</dbReference>
<evidence type="ECO:0000313" key="2">
    <source>
        <dbReference type="EMBL" id="EAZ88424.1"/>
    </source>
</evidence>
<keyword evidence="1" id="KW-0472">Membrane</keyword>
<evidence type="ECO:0000313" key="3">
    <source>
        <dbReference type="Proteomes" id="UP000003781"/>
    </source>
</evidence>
<proteinExistence type="predicted"/>
<dbReference type="RefSeq" id="WP_008278504.1">
    <property type="nucleotide sequence ID" value="NZ_AAXW01000084.1"/>
</dbReference>
<accession>A3IYN8</accession>
<dbReference type="OrthoDB" id="428353at2"/>
<organism evidence="2 3">
    <name type="scientific">Crocosphaera chwakensis CCY0110</name>
    <dbReference type="NCBI Taxonomy" id="391612"/>
    <lineage>
        <taxon>Bacteria</taxon>
        <taxon>Bacillati</taxon>
        <taxon>Cyanobacteriota</taxon>
        <taxon>Cyanophyceae</taxon>
        <taxon>Oscillatoriophycideae</taxon>
        <taxon>Chroococcales</taxon>
        <taxon>Aphanothecaceae</taxon>
        <taxon>Crocosphaera</taxon>
        <taxon>Crocosphaera chwakensis</taxon>
    </lineage>
</organism>
<sequence length="106" mass="12254">MNNSKENLGSFFKPINLLIAVIIITVIFIIAFYNLSENPESRQIRQTAEKQLRLFARGYSLKAIDCEGIDANNDGWVNCRADDRTGQLLYLECPYQVTDQECRYRD</sequence>
<gene>
    <name evidence="2" type="ORF">CY0110_06479</name>
</gene>
<feature type="transmembrane region" description="Helical" evidence="1">
    <location>
        <begin position="15"/>
        <end position="35"/>
    </location>
</feature>
<protein>
    <submittedName>
        <fullName evidence="2">Uncharacterized protein</fullName>
    </submittedName>
</protein>
<comment type="caution">
    <text evidence="2">The sequence shown here is derived from an EMBL/GenBank/DDBJ whole genome shotgun (WGS) entry which is preliminary data.</text>
</comment>
<dbReference type="eggNOG" id="ENOG50343MP">
    <property type="taxonomic scope" value="Bacteria"/>
</dbReference>
<keyword evidence="1" id="KW-0812">Transmembrane</keyword>
<evidence type="ECO:0000256" key="1">
    <source>
        <dbReference type="SAM" id="Phobius"/>
    </source>
</evidence>
<reference evidence="2 3" key="1">
    <citation type="submission" date="2007-03" db="EMBL/GenBank/DDBJ databases">
        <authorList>
            <person name="Stal L."/>
            <person name="Ferriera S."/>
            <person name="Johnson J."/>
            <person name="Kravitz S."/>
            <person name="Beeson K."/>
            <person name="Sutton G."/>
            <person name="Rogers Y.-H."/>
            <person name="Friedman R."/>
            <person name="Frazier M."/>
            <person name="Venter J.C."/>
        </authorList>
    </citation>
    <scope>NUCLEOTIDE SEQUENCE [LARGE SCALE GENOMIC DNA]</scope>
    <source>
        <strain evidence="2 3">CCY0110</strain>
    </source>
</reference>
<keyword evidence="1" id="KW-1133">Transmembrane helix</keyword>
<dbReference type="AlphaFoldDB" id="A3IYN8"/>
<name>A3IYN8_9CHRO</name>
<keyword evidence="3" id="KW-1185">Reference proteome</keyword>
<dbReference type="EMBL" id="AAXW01000084">
    <property type="protein sequence ID" value="EAZ88424.1"/>
    <property type="molecule type" value="Genomic_DNA"/>
</dbReference>